<dbReference type="PANTHER" id="PTHR16305:SF35">
    <property type="entry name" value="TRANSCRIPTIONAL ACTIVATOR DOMAIN"/>
    <property type="match status" value="1"/>
</dbReference>
<dbReference type="RefSeq" id="WP_089006490.1">
    <property type="nucleotide sequence ID" value="NZ_LT607411.1"/>
</dbReference>
<evidence type="ECO:0000256" key="2">
    <source>
        <dbReference type="ARBA" id="ARBA00022840"/>
    </source>
</evidence>
<dbReference type="GO" id="GO:0003677">
    <property type="term" value="F:DNA binding"/>
    <property type="evidence" value="ECO:0007669"/>
    <property type="project" value="InterPro"/>
</dbReference>
<name>A0A1C4WNZ3_MICVI</name>
<evidence type="ECO:0000313" key="5">
    <source>
        <dbReference type="EMBL" id="SCE97863.1"/>
    </source>
</evidence>
<dbReference type="GO" id="GO:0005737">
    <property type="term" value="C:cytoplasm"/>
    <property type="evidence" value="ECO:0007669"/>
    <property type="project" value="TreeGrafter"/>
</dbReference>
<dbReference type="InterPro" id="IPR000792">
    <property type="entry name" value="Tscrpt_reg_LuxR_C"/>
</dbReference>
<dbReference type="Gene3D" id="1.10.10.10">
    <property type="entry name" value="Winged helix-like DNA-binding domain superfamily/Winged helix DNA-binding domain"/>
    <property type="match status" value="1"/>
</dbReference>
<dbReference type="EMBL" id="LT607411">
    <property type="protein sequence ID" value="SCE97863.1"/>
    <property type="molecule type" value="Genomic_DNA"/>
</dbReference>
<dbReference type="SUPFAM" id="SSF46894">
    <property type="entry name" value="C-terminal effector domain of the bipartite response regulators"/>
    <property type="match status" value="1"/>
</dbReference>
<dbReference type="Pfam" id="PF13191">
    <property type="entry name" value="AAA_16"/>
    <property type="match status" value="1"/>
</dbReference>
<sequence>MIRLTGNSVAQRGTTAGQRRISSPRLIGRIRELDLLVSTLAKPPAAVVLEGEAGAGKTRLIAEVRARPELAALRFVLGSSRRIREPFPLGPVIDAVRGLGTELAEVRLSPLAGALRPLLPELAEALPPAPEPLDDPAAERHRVFRALAEVLGSVGPVVLVLEDLHWADEQTLDFASYLLGDLPAQLSVLLTFRSEEAAPGVRALTARLPASTRHAPVVLAPLDAGQTGALAAAILGLARVSEEFADYLCKRASGLPFAIEELLALLQANGQLVRRNGGWARRELDELNVPPGVRDQVLERVAHLSDEARAVVEAVAVLHTSVPMSVVVATCRIPAARALSGLEEALESGLLAEHGELVGFRHVLAAQAVEEALPGPRRQQLHGRAAAALGGLDPVPLGQRAHHLRHARLLDQWVRAAEQAADQAAALRHEAEAVRLLEDVVRHGPLSTQERARLAVKLGWAALEMVRTHEVVDLLWEVLNENGAPAVQGELRFLLASALNVAGEDPSVQRTLFATAIEQLPDRPDLRVRATVAVGLLTTSIGTVTRGRDWLYRALELLAEVRDPMVDVFVLGKVGMGLVTLGDPRWRQVLDRIDAATGSSPQSLAEVNAYFSIGTQCCYFGHHEVGQRLLTTALAGAVGYGSRRLELLTRSALVLLHYLRGTWDALTDGIDALLDALSDYPLGRIEAELALGGLAIGHGHLDDAQHRLASARQLAEDLGLVESLAFPASGLARIALARGDVDAALIATQRCLTVLTGKEAWAAAAPVLPAATEALVAAGRLTDADVLLIDYEHRLSELDVSIAPAVLRHARGLLEAAAGDALRAARHLVEAARHYERLPYPYQAAQAREQAALALLGAGDHEAGAAELSAALDTYQRLGATWDHARAIGAARQRGLSLPGRRRTGRPSYGNELSPREREVAELAAAGRTNKEIAGELFLSVYTVEQHITSVLRKLHIRSRAAIASRLS</sequence>
<dbReference type="GO" id="GO:0005524">
    <property type="term" value="F:ATP binding"/>
    <property type="evidence" value="ECO:0007669"/>
    <property type="project" value="UniProtKB-KW"/>
</dbReference>
<reference evidence="6" key="1">
    <citation type="submission" date="2016-06" db="EMBL/GenBank/DDBJ databases">
        <authorList>
            <person name="Varghese N."/>
            <person name="Submissions Spin"/>
        </authorList>
    </citation>
    <scope>NUCLEOTIDE SEQUENCE [LARGE SCALE GENOMIC DNA]</scope>
    <source>
        <strain evidence="6">DSM 43909</strain>
    </source>
</reference>
<evidence type="ECO:0000256" key="3">
    <source>
        <dbReference type="SAM" id="MobiDB-lite"/>
    </source>
</evidence>
<keyword evidence="1" id="KW-0547">Nucleotide-binding</keyword>
<dbReference type="InterPro" id="IPR016032">
    <property type="entry name" value="Sig_transdc_resp-reg_C-effctor"/>
</dbReference>
<dbReference type="OrthoDB" id="5476461at2"/>
<dbReference type="GO" id="GO:0004016">
    <property type="term" value="F:adenylate cyclase activity"/>
    <property type="evidence" value="ECO:0007669"/>
    <property type="project" value="TreeGrafter"/>
</dbReference>
<evidence type="ECO:0000313" key="6">
    <source>
        <dbReference type="Proteomes" id="UP000198242"/>
    </source>
</evidence>
<dbReference type="AlphaFoldDB" id="A0A1C4WNZ3"/>
<dbReference type="InterPro" id="IPR011990">
    <property type="entry name" value="TPR-like_helical_dom_sf"/>
</dbReference>
<evidence type="ECO:0000259" key="4">
    <source>
        <dbReference type="PROSITE" id="PS50043"/>
    </source>
</evidence>
<dbReference type="SMART" id="SM00421">
    <property type="entry name" value="HTH_LUXR"/>
    <property type="match status" value="1"/>
</dbReference>
<dbReference type="InterPro" id="IPR036388">
    <property type="entry name" value="WH-like_DNA-bd_sf"/>
</dbReference>
<organism evidence="5 6">
    <name type="scientific">Micromonospora viridifaciens</name>
    <dbReference type="NCBI Taxonomy" id="1881"/>
    <lineage>
        <taxon>Bacteria</taxon>
        <taxon>Bacillati</taxon>
        <taxon>Actinomycetota</taxon>
        <taxon>Actinomycetes</taxon>
        <taxon>Micromonosporales</taxon>
        <taxon>Micromonosporaceae</taxon>
        <taxon>Micromonospora</taxon>
    </lineage>
</organism>
<dbReference type="InterPro" id="IPR027417">
    <property type="entry name" value="P-loop_NTPase"/>
</dbReference>
<dbReference type="Proteomes" id="UP000198242">
    <property type="component" value="Chromosome I"/>
</dbReference>
<dbReference type="PROSITE" id="PS50043">
    <property type="entry name" value="HTH_LUXR_2"/>
    <property type="match status" value="1"/>
</dbReference>
<keyword evidence="6" id="KW-1185">Reference proteome</keyword>
<keyword evidence="2" id="KW-0067">ATP-binding</keyword>
<dbReference type="PROSITE" id="PS00622">
    <property type="entry name" value="HTH_LUXR_1"/>
    <property type="match status" value="1"/>
</dbReference>
<evidence type="ECO:0000256" key="1">
    <source>
        <dbReference type="ARBA" id="ARBA00022741"/>
    </source>
</evidence>
<proteinExistence type="predicted"/>
<dbReference type="GO" id="GO:0006355">
    <property type="term" value="P:regulation of DNA-templated transcription"/>
    <property type="evidence" value="ECO:0007669"/>
    <property type="project" value="InterPro"/>
</dbReference>
<accession>A0A1C4WNZ3</accession>
<dbReference type="PRINTS" id="PR00038">
    <property type="entry name" value="HTHLUXR"/>
</dbReference>
<dbReference type="PANTHER" id="PTHR16305">
    <property type="entry name" value="TESTICULAR SOLUBLE ADENYLYL CYCLASE"/>
    <property type="match status" value="1"/>
</dbReference>
<dbReference type="CDD" id="cd06170">
    <property type="entry name" value="LuxR_C_like"/>
    <property type="match status" value="1"/>
</dbReference>
<dbReference type="SUPFAM" id="SSF52540">
    <property type="entry name" value="P-loop containing nucleoside triphosphate hydrolases"/>
    <property type="match status" value="1"/>
</dbReference>
<dbReference type="SUPFAM" id="SSF48452">
    <property type="entry name" value="TPR-like"/>
    <property type="match status" value="1"/>
</dbReference>
<protein>
    <submittedName>
        <fullName evidence="5">AAA ATPase domain-containing protein</fullName>
    </submittedName>
</protein>
<gene>
    <name evidence="5" type="ORF">GA0074695_2628</name>
</gene>
<dbReference type="InterPro" id="IPR041664">
    <property type="entry name" value="AAA_16"/>
</dbReference>
<feature type="domain" description="HTH luxR-type" evidence="4">
    <location>
        <begin position="906"/>
        <end position="968"/>
    </location>
</feature>
<dbReference type="Pfam" id="PF00196">
    <property type="entry name" value="GerE"/>
    <property type="match status" value="1"/>
</dbReference>
<feature type="region of interest" description="Disordered" evidence="3">
    <location>
        <begin position="896"/>
        <end position="915"/>
    </location>
</feature>